<keyword evidence="2" id="KW-0489">Methyltransferase</keyword>
<keyword evidence="3" id="KW-1185">Reference proteome</keyword>
<dbReference type="GO" id="GO:0032259">
    <property type="term" value="P:methylation"/>
    <property type="evidence" value="ECO:0007669"/>
    <property type="project" value="UniProtKB-KW"/>
</dbReference>
<feature type="domain" description="O-methyltransferase C-terminal" evidence="1">
    <location>
        <begin position="158"/>
        <end position="266"/>
    </location>
</feature>
<dbReference type="Gene3D" id="1.10.10.10">
    <property type="entry name" value="Winged helix-like DNA-binding domain superfamily/Winged helix DNA-binding domain"/>
    <property type="match status" value="1"/>
</dbReference>
<comment type="caution">
    <text evidence="2">The sequence shown here is derived from an EMBL/GenBank/DDBJ whole genome shotgun (WGS) entry which is preliminary data.</text>
</comment>
<dbReference type="Gene3D" id="3.40.50.150">
    <property type="entry name" value="Vaccinia Virus protein VP39"/>
    <property type="match status" value="1"/>
</dbReference>
<dbReference type="PANTHER" id="PTHR43712">
    <property type="entry name" value="PUTATIVE (AFU_ORTHOLOGUE AFUA_4G14580)-RELATED"/>
    <property type="match status" value="1"/>
</dbReference>
<evidence type="ECO:0000313" key="3">
    <source>
        <dbReference type="Proteomes" id="UP000245921"/>
    </source>
</evidence>
<dbReference type="GO" id="GO:0046983">
    <property type="term" value="F:protein dimerization activity"/>
    <property type="evidence" value="ECO:0007669"/>
    <property type="project" value="InterPro"/>
</dbReference>
<dbReference type="Proteomes" id="UP000245921">
    <property type="component" value="Unassembled WGS sequence"/>
</dbReference>
<dbReference type="RefSeq" id="WP_109604818.1">
    <property type="nucleotide sequence ID" value="NZ_QGGI01000008.1"/>
</dbReference>
<proteinExistence type="predicted"/>
<dbReference type="CDD" id="cd02440">
    <property type="entry name" value="AdoMet_MTases"/>
    <property type="match status" value="1"/>
</dbReference>
<protein>
    <submittedName>
        <fullName evidence="2">Methyltransferase family protein</fullName>
    </submittedName>
</protein>
<name>A0AA45C6X1_9BACT</name>
<keyword evidence="2" id="KW-0808">Transferase</keyword>
<dbReference type="SUPFAM" id="SSF53335">
    <property type="entry name" value="S-adenosyl-L-methionine-dependent methyltransferases"/>
    <property type="match status" value="1"/>
</dbReference>
<organism evidence="2 3">
    <name type="scientific">Oceanotoga teriensis</name>
    <dbReference type="NCBI Taxonomy" id="515440"/>
    <lineage>
        <taxon>Bacteria</taxon>
        <taxon>Thermotogati</taxon>
        <taxon>Thermotogota</taxon>
        <taxon>Thermotogae</taxon>
        <taxon>Petrotogales</taxon>
        <taxon>Petrotogaceae</taxon>
        <taxon>Oceanotoga</taxon>
    </lineage>
</organism>
<evidence type="ECO:0000259" key="1">
    <source>
        <dbReference type="Pfam" id="PF00891"/>
    </source>
</evidence>
<dbReference type="InterPro" id="IPR001077">
    <property type="entry name" value="COMT_C"/>
</dbReference>
<evidence type="ECO:0000313" key="2">
    <source>
        <dbReference type="EMBL" id="PWJ93295.1"/>
    </source>
</evidence>
<sequence length="327" mass="38062">MKEYMKLILDYNRSKIFITALKLDIFSHLEDEVDSDYIADKLSLDRRNTKFFLNALSSSEFIIKKNNKYKNTYKSDKYLNKSKKDYMGDYILFREQMSSLESLDKKLLKKEYKKINDGCDMYDFYELAKVTRKEMFFGKVQNILNLIGKIFNKDQKFKVLDLGGGSGTFAIEIAKKYKNSQAFIFERDNVTPIAKEIIKNENDSDLKKRTHILEGDFNSDEIGKNYDFIIASGIMDFAGENIQSLSDKIYNSMNKKSYVYLVTHGVNENYTKPEPAIIGWLSGQINGLDILTCERKIIDSFFEAGFNKIEKLDEKEGFLNSYLIHKD</sequence>
<gene>
    <name evidence="2" type="ORF">C7380_108125</name>
</gene>
<accession>A0AA45C6X1</accession>
<reference evidence="2 3" key="1">
    <citation type="submission" date="2018-05" db="EMBL/GenBank/DDBJ databases">
        <title>Genomic Encyclopedia of Type Strains, Phase IV (KMG-IV): sequencing the most valuable type-strain genomes for metagenomic binning, comparative biology and taxonomic classification.</title>
        <authorList>
            <person name="Goeker M."/>
        </authorList>
    </citation>
    <scope>NUCLEOTIDE SEQUENCE [LARGE SCALE GENOMIC DNA]</scope>
    <source>
        <strain evidence="2 3">DSM 24906</strain>
    </source>
</reference>
<dbReference type="InterPro" id="IPR029063">
    <property type="entry name" value="SAM-dependent_MTases_sf"/>
</dbReference>
<dbReference type="PANTHER" id="PTHR43712:SF2">
    <property type="entry name" value="O-METHYLTRANSFERASE CICE"/>
    <property type="match status" value="1"/>
</dbReference>
<dbReference type="EMBL" id="QGGI01000008">
    <property type="protein sequence ID" value="PWJ93295.1"/>
    <property type="molecule type" value="Genomic_DNA"/>
</dbReference>
<dbReference type="AlphaFoldDB" id="A0AA45C6X1"/>
<dbReference type="GO" id="GO:0008171">
    <property type="term" value="F:O-methyltransferase activity"/>
    <property type="evidence" value="ECO:0007669"/>
    <property type="project" value="InterPro"/>
</dbReference>
<dbReference type="Pfam" id="PF00891">
    <property type="entry name" value="Methyltransf_2"/>
    <property type="match status" value="1"/>
</dbReference>
<dbReference type="InterPro" id="IPR036388">
    <property type="entry name" value="WH-like_DNA-bd_sf"/>
</dbReference>